<dbReference type="InterPro" id="IPR003115">
    <property type="entry name" value="ParB_N"/>
</dbReference>
<dbReference type="CDD" id="cd16400">
    <property type="entry name" value="ParB_Srx_like_nuclease"/>
    <property type="match status" value="1"/>
</dbReference>
<name>G0EHH7_PYRF1</name>
<sequence>MKPTNLRVRGKDVVLVPISELSVHEEVNPARVTRMARVILSSRVVEKPILVDEKTLVIIDGHHRYNALRAIGTRYAPAILLDYSRDVEGIGAGSWSLRAENPERLMDLLEAVLVAHASRGPHPVVIESPGVGRRVVYRDALSAYLALRYSGLLGIDHGNSVHAARGVHSPRLRGGGMVIVRPPPLSKEHVRLVGLRGETLPPKSTLHVTPYKGVRAPVRLDRLF</sequence>
<reference evidence="2 3" key="1">
    <citation type="journal article" date="2011" name="Stand. Genomic Sci.">
        <title>Complete genome sequence of the hyperthermophilic chemolithoautotroph Pyrolobus fumarii type strain (1A).</title>
        <authorList>
            <person name="Anderson I."/>
            <person name="Goker M."/>
            <person name="Nolan M."/>
            <person name="Lucas S."/>
            <person name="Hammon N."/>
            <person name="Deshpande S."/>
            <person name="Cheng J.F."/>
            <person name="Tapia R."/>
            <person name="Han C."/>
            <person name="Goodwin L."/>
            <person name="Pitluck S."/>
            <person name="Huntemann M."/>
            <person name="Liolios K."/>
            <person name="Ivanova N."/>
            <person name="Pagani I."/>
            <person name="Mavromatis K."/>
            <person name="Ovchinikova G."/>
            <person name="Pati A."/>
            <person name="Chen A."/>
            <person name="Palaniappan K."/>
            <person name="Land M."/>
            <person name="Hauser L."/>
            <person name="Brambilla E.M."/>
            <person name="Huber H."/>
            <person name="Yasawong M."/>
            <person name="Rohde M."/>
            <person name="Spring S."/>
            <person name="Abt B."/>
            <person name="Sikorski J."/>
            <person name="Wirth R."/>
            <person name="Detter J.C."/>
            <person name="Woyke T."/>
            <person name="Bristow J."/>
            <person name="Eisen J.A."/>
            <person name="Markowitz V."/>
            <person name="Hugenholtz P."/>
            <person name="Kyrpides N.C."/>
            <person name="Klenk H.P."/>
            <person name="Lapidus A."/>
        </authorList>
    </citation>
    <scope>NUCLEOTIDE SEQUENCE [LARGE SCALE GENOMIC DNA]</scope>
    <source>
        <strain evidence="3">DSM 11204 / 1A</strain>
    </source>
</reference>
<dbReference type="InParanoid" id="G0EHH7"/>
<dbReference type="eggNOG" id="arCOG01875">
    <property type="taxonomic scope" value="Archaea"/>
</dbReference>
<dbReference type="RefSeq" id="WP_014026229.1">
    <property type="nucleotide sequence ID" value="NC_015931.1"/>
</dbReference>
<dbReference type="SMART" id="SM00470">
    <property type="entry name" value="ParB"/>
    <property type="match status" value="1"/>
</dbReference>
<feature type="domain" description="ParB-like N-terminal" evidence="1">
    <location>
        <begin position="14"/>
        <end position="98"/>
    </location>
</feature>
<dbReference type="STRING" id="694429.Pyrfu_0683"/>
<accession>G0EHH7</accession>
<dbReference type="EMBL" id="CP002838">
    <property type="protein sequence ID" value="AEM38552.1"/>
    <property type="molecule type" value="Genomic_DNA"/>
</dbReference>
<dbReference type="SUPFAM" id="SSF110849">
    <property type="entry name" value="ParB/Sulfiredoxin"/>
    <property type="match status" value="1"/>
</dbReference>
<dbReference type="Gene3D" id="3.90.1530.10">
    <property type="entry name" value="Conserved hypothetical protein from pyrococcus furiosus pfu- 392566-001, ParB domain"/>
    <property type="match status" value="1"/>
</dbReference>
<organism evidence="2 3">
    <name type="scientific">Pyrolobus fumarii (strain DSM 11204 / 1A)</name>
    <dbReference type="NCBI Taxonomy" id="694429"/>
    <lineage>
        <taxon>Archaea</taxon>
        <taxon>Thermoproteota</taxon>
        <taxon>Thermoprotei</taxon>
        <taxon>Desulfurococcales</taxon>
        <taxon>Pyrodictiaceae</taxon>
        <taxon>Pyrolobus</taxon>
    </lineage>
</organism>
<evidence type="ECO:0000313" key="3">
    <source>
        <dbReference type="Proteomes" id="UP000001037"/>
    </source>
</evidence>
<dbReference type="KEGG" id="pfm:Pyrfu_0683"/>
<evidence type="ECO:0000259" key="1">
    <source>
        <dbReference type="SMART" id="SM00470"/>
    </source>
</evidence>
<proteinExistence type="predicted"/>
<dbReference type="AlphaFoldDB" id="G0EHH7"/>
<dbReference type="InterPro" id="IPR036086">
    <property type="entry name" value="ParB/Sulfiredoxin_sf"/>
</dbReference>
<dbReference type="Proteomes" id="UP000001037">
    <property type="component" value="Chromosome"/>
</dbReference>
<gene>
    <name evidence="2" type="ordered locus">Pyrfu_0683</name>
</gene>
<dbReference type="HOGENOM" id="CLU_107444_0_0_2"/>
<evidence type="ECO:0000313" key="2">
    <source>
        <dbReference type="EMBL" id="AEM38552.1"/>
    </source>
</evidence>
<keyword evidence="3" id="KW-1185">Reference proteome</keyword>
<dbReference type="GeneID" id="25394829"/>
<protein>
    <submittedName>
        <fullName evidence="2">ParB domain protein nuclease</fullName>
    </submittedName>
</protein>